<evidence type="ECO:0000256" key="4">
    <source>
        <dbReference type="SAM" id="Coils"/>
    </source>
</evidence>
<evidence type="ECO:0000313" key="7">
    <source>
        <dbReference type="EMBL" id="KAJ0409865.1"/>
    </source>
</evidence>
<dbReference type="InterPro" id="IPR011993">
    <property type="entry name" value="PH-like_dom_sf"/>
</dbReference>
<dbReference type="PANTHER" id="PTHR47968:SF67">
    <property type="entry name" value="KINESIN MOTOR DOMAIN-CONTAINING PROTEIN"/>
    <property type="match status" value="1"/>
</dbReference>
<dbReference type="InterPro" id="IPR001752">
    <property type="entry name" value="Kinesin_motor_dom"/>
</dbReference>
<evidence type="ECO:0000256" key="5">
    <source>
        <dbReference type="SAM" id="MobiDB-lite"/>
    </source>
</evidence>
<keyword evidence="1 3" id="KW-0547">Nucleotide-binding</keyword>
<dbReference type="Gene3D" id="3.40.850.10">
    <property type="entry name" value="Kinesin motor domain"/>
    <property type="match status" value="1"/>
</dbReference>
<feature type="coiled-coil region" evidence="4">
    <location>
        <begin position="614"/>
        <end position="697"/>
    </location>
</feature>
<feature type="compositionally biased region" description="Acidic residues" evidence="5">
    <location>
        <begin position="876"/>
        <end position="886"/>
    </location>
</feature>
<dbReference type="PANTHER" id="PTHR47968">
    <property type="entry name" value="CENTROMERE PROTEIN E"/>
    <property type="match status" value="1"/>
</dbReference>
<protein>
    <recommendedName>
        <fullName evidence="6">Kinesin motor domain-containing protein</fullName>
    </recommendedName>
</protein>
<dbReference type="GO" id="GO:0007018">
    <property type="term" value="P:microtubule-based movement"/>
    <property type="evidence" value="ECO:0007669"/>
    <property type="project" value="InterPro"/>
</dbReference>
<evidence type="ECO:0000259" key="6">
    <source>
        <dbReference type="PROSITE" id="PS50067"/>
    </source>
</evidence>
<feature type="region of interest" description="Disordered" evidence="5">
    <location>
        <begin position="743"/>
        <end position="766"/>
    </location>
</feature>
<dbReference type="GO" id="GO:0005524">
    <property type="term" value="F:ATP binding"/>
    <property type="evidence" value="ECO:0007669"/>
    <property type="project" value="UniProtKB-UniRule"/>
</dbReference>
<gene>
    <name evidence="7" type="ORF">P43SY_005759</name>
</gene>
<dbReference type="PROSITE" id="PS00411">
    <property type="entry name" value="KINESIN_MOTOR_1"/>
    <property type="match status" value="1"/>
</dbReference>
<dbReference type="Proteomes" id="UP001209570">
    <property type="component" value="Unassembled WGS sequence"/>
</dbReference>
<sequence>MTIMRRIFGSGDSPKKQQAAATAAIVRDAATNGETAAPLAAPDAKPAASPGKAPTLQERLNRLSDRAAGYPPGLTVPFTRQELGRIKKRFLSMVPSTSPELLLALRDVVAMPEFVGCPLVVLALRTIVYKTSDAPSPQIGSVLSPRQEAQALEHTTVSFEQFLALLSLFSVKQSVDIKRRDQDGAISSADAVKALRAISPATSLLSHAQLRAVVSSTLGLHDAAASLSPVDFHQWHIATYARIRPPRRGHDCAKFSLGLRFLECFAAAVVLTVSVCVCVAEKLDDGQQTAAQISFPPPDEDDVRVTLKQRDALQFQFNDIFDPSVSQDQVFQSDIVNSALDGYNGTILAYGQTGSGKTYTITGGEHYADRGIIPRVLSNIFEEFERRAHMRYSCFISYLEIYNENVYDLLDRSHTDRPIEEWTKVLLMDDDEGEMHFRNLGVYEAVSEEEALNLLFLGNMNRVTSDTPMNQASSRSHSIFSVMIEARPIDSEVIVTSKLHLVDLAGSERVYKREGTQRMRTEGKHINLSLHHLEQVILSLRTAKRNPAVSKTYHVPYRNSMLTSVLRGSLGGNCKSVFIATLNPEVEFLDESISTCRFMQRCSEVSVEVAINSEVDAEKRMQSLERANSSLEAANFELQARVVQLEGDLKAAHSQLTKHEKDQLVSQQRQQQLQAQVAQLEQQLTQHLQRQRQQQERHQLRSEVWDRCEELVERWLLIGDIERDRALRLLRAVARAAAAVEGDAVGDEHSDSIEELEDVEDDDDERRSADKLFADIAQDIRSLGVDGALACLSIMRESTVFASNTAVELQEMMEKQRDTVELLEKRLQDQRADAEQLKTQIQQLMESHNNNNNGGGRHHSKSRMPARGNGGSAGDSDSDSELDSEAPDSHQYPPHPATTSGARRPPNGGASSSTMSLVFNSAGANAGVPVAPLPSKQSNEDSDDGAFGKAGKLVAPGANPAPKTGSDLIRRRMELLKNGSLFVKYGRFGKPHVRFVWCSADLEYLHYRKASAQLAKASIPTRGIVRIVLGQSTRVFERAKQESREPFCFSIEYEEGRTLDLEIADGESAEQKKLKRAEWADALQFLMKLKTSSTAPKKPPVPGT</sequence>
<feature type="region of interest" description="Disordered" evidence="5">
    <location>
        <begin position="929"/>
        <end position="965"/>
    </location>
</feature>
<evidence type="ECO:0000256" key="2">
    <source>
        <dbReference type="ARBA" id="ARBA00022840"/>
    </source>
</evidence>
<evidence type="ECO:0000313" key="8">
    <source>
        <dbReference type="Proteomes" id="UP001209570"/>
    </source>
</evidence>
<organism evidence="7 8">
    <name type="scientific">Pythium insidiosum</name>
    <name type="common">Pythiosis disease agent</name>
    <dbReference type="NCBI Taxonomy" id="114742"/>
    <lineage>
        <taxon>Eukaryota</taxon>
        <taxon>Sar</taxon>
        <taxon>Stramenopiles</taxon>
        <taxon>Oomycota</taxon>
        <taxon>Peronosporomycetes</taxon>
        <taxon>Pythiales</taxon>
        <taxon>Pythiaceae</taxon>
        <taxon>Pythium</taxon>
    </lineage>
</organism>
<dbReference type="EMBL" id="JAKCXM010000002">
    <property type="protein sequence ID" value="KAJ0409865.1"/>
    <property type="molecule type" value="Genomic_DNA"/>
</dbReference>
<dbReference type="SUPFAM" id="SSF52540">
    <property type="entry name" value="P-loop containing nucleoside triphosphate hydrolases"/>
    <property type="match status" value="1"/>
</dbReference>
<dbReference type="InterPro" id="IPR019821">
    <property type="entry name" value="Kinesin_motor_CS"/>
</dbReference>
<evidence type="ECO:0000256" key="1">
    <source>
        <dbReference type="ARBA" id="ARBA00022741"/>
    </source>
</evidence>
<evidence type="ECO:0000256" key="3">
    <source>
        <dbReference type="PROSITE-ProRule" id="PRU00283"/>
    </source>
</evidence>
<feature type="compositionally biased region" description="Acidic residues" evidence="5">
    <location>
        <begin position="753"/>
        <end position="764"/>
    </location>
</feature>
<dbReference type="SMART" id="SM00129">
    <property type="entry name" value="KISc"/>
    <property type="match status" value="1"/>
</dbReference>
<dbReference type="PRINTS" id="PR00380">
    <property type="entry name" value="KINESINHEAVY"/>
</dbReference>
<dbReference type="InterPro" id="IPR027640">
    <property type="entry name" value="Kinesin-like_fam"/>
</dbReference>
<dbReference type="AlphaFoldDB" id="A0AAD5LTC4"/>
<name>A0AAD5LTC4_PYTIN</name>
<feature type="region of interest" description="Disordered" evidence="5">
    <location>
        <begin position="847"/>
        <end position="915"/>
    </location>
</feature>
<accession>A0AAD5LTC4</accession>
<reference evidence="7" key="1">
    <citation type="submission" date="2021-12" db="EMBL/GenBank/DDBJ databases">
        <title>Prjna785345.</title>
        <authorList>
            <person name="Rujirawat T."/>
            <person name="Krajaejun T."/>
        </authorList>
    </citation>
    <scope>NUCLEOTIDE SEQUENCE</scope>
    <source>
        <strain evidence="7">Pi057C3</strain>
    </source>
</reference>
<feature type="domain" description="Kinesin motor" evidence="6">
    <location>
        <begin position="272"/>
        <end position="605"/>
    </location>
</feature>
<feature type="binding site" evidence="3">
    <location>
        <begin position="351"/>
        <end position="358"/>
    </location>
    <ligand>
        <name>ATP</name>
        <dbReference type="ChEBI" id="CHEBI:30616"/>
    </ligand>
</feature>
<dbReference type="InterPro" id="IPR027417">
    <property type="entry name" value="P-loop_NTPase"/>
</dbReference>
<comment type="similarity">
    <text evidence="3">Belongs to the TRAFAC class myosin-kinesin ATPase superfamily. Kinesin family.</text>
</comment>
<dbReference type="GO" id="GO:0003777">
    <property type="term" value="F:microtubule motor activity"/>
    <property type="evidence" value="ECO:0007669"/>
    <property type="project" value="InterPro"/>
</dbReference>
<comment type="caution">
    <text evidence="7">The sequence shown here is derived from an EMBL/GenBank/DDBJ whole genome shotgun (WGS) entry which is preliminary data.</text>
</comment>
<keyword evidence="2 3" id="KW-0067">ATP-binding</keyword>
<keyword evidence="3" id="KW-0505">Motor protein</keyword>
<dbReference type="InterPro" id="IPR036961">
    <property type="entry name" value="Kinesin_motor_dom_sf"/>
</dbReference>
<dbReference type="Gene3D" id="2.30.29.30">
    <property type="entry name" value="Pleckstrin-homology domain (PH domain)/Phosphotyrosine-binding domain (PTB)"/>
    <property type="match status" value="1"/>
</dbReference>
<dbReference type="SUPFAM" id="SSF50729">
    <property type="entry name" value="PH domain-like"/>
    <property type="match status" value="1"/>
</dbReference>
<keyword evidence="8" id="KW-1185">Reference proteome</keyword>
<keyword evidence="4" id="KW-0175">Coiled coil</keyword>
<dbReference type="GO" id="GO:0008017">
    <property type="term" value="F:microtubule binding"/>
    <property type="evidence" value="ECO:0007669"/>
    <property type="project" value="InterPro"/>
</dbReference>
<proteinExistence type="inferred from homology"/>
<dbReference type="Pfam" id="PF00225">
    <property type="entry name" value="Kinesin"/>
    <property type="match status" value="1"/>
</dbReference>
<dbReference type="PROSITE" id="PS50067">
    <property type="entry name" value="KINESIN_MOTOR_2"/>
    <property type="match status" value="1"/>
</dbReference>